<gene>
    <name evidence="1" type="ORF">SAMN04488556_1077</name>
</gene>
<reference evidence="2" key="1">
    <citation type="submission" date="2016-10" db="EMBL/GenBank/DDBJ databases">
        <authorList>
            <person name="Varghese N."/>
            <person name="Submissions S."/>
        </authorList>
    </citation>
    <scope>NUCLEOTIDE SEQUENCE [LARGE SCALE GENOMIC DNA]</scope>
    <source>
        <strain evidence="2">DSM 22427</strain>
    </source>
</reference>
<name>A0A1I6Q8R2_9EURY</name>
<dbReference type="OrthoDB" id="70008at2157"/>
<evidence type="ECO:0008006" key="3">
    <source>
        <dbReference type="Google" id="ProtNLM"/>
    </source>
</evidence>
<accession>A0A1I6Q8R2</accession>
<protein>
    <recommendedName>
        <fullName evidence="3">HIT zinc finger</fullName>
    </recommendedName>
</protein>
<sequence length="59" mass="6441">MSVSGLCQICEARPAQARCDNCGTLACEQHYERDLGLCADCAAQARPGEQPDDTDIHRF</sequence>
<organism evidence="1 2">
    <name type="scientific">Halostagnicola kamekurae</name>
    <dbReference type="NCBI Taxonomy" id="619731"/>
    <lineage>
        <taxon>Archaea</taxon>
        <taxon>Methanobacteriati</taxon>
        <taxon>Methanobacteriota</taxon>
        <taxon>Stenosarchaea group</taxon>
        <taxon>Halobacteria</taxon>
        <taxon>Halobacteriales</taxon>
        <taxon>Natrialbaceae</taxon>
        <taxon>Halostagnicola</taxon>
    </lineage>
</organism>
<proteinExistence type="predicted"/>
<dbReference type="EMBL" id="FOZS01000001">
    <property type="protein sequence ID" value="SFS48847.1"/>
    <property type="molecule type" value="Genomic_DNA"/>
</dbReference>
<dbReference type="AlphaFoldDB" id="A0A1I6Q8R2"/>
<keyword evidence="2" id="KW-1185">Reference proteome</keyword>
<evidence type="ECO:0000313" key="1">
    <source>
        <dbReference type="EMBL" id="SFS48847.1"/>
    </source>
</evidence>
<dbReference type="RefSeq" id="WP_092902409.1">
    <property type="nucleotide sequence ID" value="NZ_FOZS01000001.1"/>
</dbReference>
<evidence type="ECO:0000313" key="2">
    <source>
        <dbReference type="Proteomes" id="UP000199199"/>
    </source>
</evidence>
<dbReference type="Proteomes" id="UP000199199">
    <property type="component" value="Unassembled WGS sequence"/>
</dbReference>